<gene>
    <name evidence="1" type="ORF">M441DRAFT_64518</name>
</gene>
<keyword evidence="2" id="KW-1185">Reference proteome</keyword>
<reference evidence="1 2" key="1">
    <citation type="submission" date="2016-07" db="EMBL/GenBank/DDBJ databases">
        <title>Multiple horizontal gene transfer events from other fungi enriched the ability of initially mycotrophic Trichoderma (Ascomycota) to feed on dead plant biomass.</title>
        <authorList>
            <consortium name="DOE Joint Genome Institute"/>
            <person name="Aerts A."/>
            <person name="Atanasova L."/>
            <person name="Chenthamara K."/>
            <person name="Zhang J."/>
            <person name="Grujic M."/>
            <person name="Henrissat B."/>
            <person name="Kuo A."/>
            <person name="Salamov A."/>
            <person name="Lipzen A."/>
            <person name="Labutti K."/>
            <person name="Barry K."/>
            <person name="Miao Y."/>
            <person name="Rahimi M.J."/>
            <person name="Shen Q."/>
            <person name="Grigoriev I.V."/>
            <person name="Kubicek C.P."/>
            <person name="Druzhinina I.S."/>
        </authorList>
    </citation>
    <scope>NUCLEOTIDE SEQUENCE [LARGE SCALE GENOMIC DNA]</scope>
    <source>
        <strain evidence="1 2">CBS 433.97</strain>
    </source>
</reference>
<evidence type="ECO:0000313" key="2">
    <source>
        <dbReference type="Proteomes" id="UP000240493"/>
    </source>
</evidence>
<dbReference type="EMBL" id="KZ679257">
    <property type="protein sequence ID" value="PTB44839.1"/>
    <property type="molecule type" value="Genomic_DNA"/>
</dbReference>
<evidence type="ECO:0000313" key="1">
    <source>
        <dbReference type="EMBL" id="PTB44839.1"/>
    </source>
</evidence>
<name>A0A2T3ZJ52_TRIA4</name>
<protein>
    <submittedName>
        <fullName evidence="1">Uncharacterized protein</fullName>
    </submittedName>
</protein>
<dbReference type="Proteomes" id="UP000240493">
    <property type="component" value="Unassembled WGS sequence"/>
</dbReference>
<proteinExistence type="predicted"/>
<accession>A0A2T3ZJ52</accession>
<organism evidence="1 2">
    <name type="scientific">Trichoderma asperellum (strain ATCC 204424 / CBS 433.97 / NBRC 101777)</name>
    <dbReference type="NCBI Taxonomy" id="1042311"/>
    <lineage>
        <taxon>Eukaryota</taxon>
        <taxon>Fungi</taxon>
        <taxon>Dikarya</taxon>
        <taxon>Ascomycota</taxon>
        <taxon>Pezizomycotina</taxon>
        <taxon>Sordariomycetes</taxon>
        <taxon>Hypocreomycetidae</taxon>
        <taxon>Hypocreales</taxon>
        <taxon>Hypocreaceae</taxon>
        <taxon>Trichoderma</taxon>
    </lineage>
</organism>
<dbReference type="AlphaFoldDB" id="A0A2T3ZJ52"/>
<sequence length="95" mass="10136">MTYFLQPAGASRGSPLFLCLRIAAAGQLGPLVDPPPTSRIPIPSQLSINTKKPLQAEPECQVVGRLLLVKTGAANEAAGISRWNLPFRKGLWSQG</sequence>